<protein>
    <submittedName>
        <fullName evidence="1">Uncharacterized protein</fullName>
    </submittedName>
</protein>
<evidence type="ECO:0000313" key="2">
    <source>
        <dbReference type="Proteomes" id="UP000469708"/>
    </source>
</evidence>
<comment type="caution">
    <text evidence="1">The sequence shown here is derived from an EMBL/GenBank/DDBJ whole genome shotgun (WGS) entry which is preliminary data.</text>
</comment>
<proteinExistence type="predicted"/>
<dbReference type="AlphaFoldDB" id="A0A8T6PZG9"/>
<dbReference type="EMBL" id="JAAGYI010000706">
    <property type="protein sequence ID" value="NEM89668.1"/>
    <property type="molecule type" value="Genomic_DNA"/>
</dbReference>
<feature type="non-terminal residue" evidence="1">
    <location>
        <position position="1"/>
    </location>
</feature>
<feature type="non-terminal residue" evidence="1">
    <location>
        <position position="133"/>
    </location>
</feature>
<organism evidence="1 2">
    <name type="scientific">Escherichia coli</name>
    <dbReference type="NCBI Taxonomy" id="562"/>
    <lineage>
        <taxon>Bacteria</taxon>
        <taxon>Pseudomonadati</taxon>
        <taxon>Pseudomonadota</taxon>
        <taxon>Gammaproteobacteria</taxon>
        <taxon>Enterobacterales</taxon>
        <taxon>Enterobacteriaceae</taxon>
        <taxon>Escherichia</taxon>
    </lineage>
</organism>
<name>A0A8T6PZG9_ECOLX</name>
<accession>A0A8T6PZG9</accession>
<sequence>YTGRTPYPGRRSSRRDELFIKPLFDEFYNKLANNAPVRAELNRIGRWPSKDLDAFYGQSATQAKTYVSGKKTGKQFVLNNWGERLITQPEDRELMTRHEIQNRFPELLITNYSMLEYMLMRPIERNIFEQTKE</sequence>
<gene>
    <name evidence="1" type="ORF">G3V95_30505</name>
</gene>
<reference evidence="1 2" key="1">
    <citation type="submission" date="2020-02" db="EMBL/GenBank/DDBJ databases">
        <authorList>
            <person name="Subbiah M."/>
            <person name="Call D."/>
        </authorList>
    </citation>
    <scope>NUCLEOTIDE SEQUENCE [LARGE SCALE GENOMIC DNA]</scope>
    <source>
        <strain evidence="1 2">8375wC2</strain>
    </source>
</reference>
<evidence type="ECO:0000313" key="1">
    <source>
        <dbReference type="EMBL" id="NEM89668.1"/>
    </source>
</evidence>
<dbReference type="Proteomes" id="UP000469708">
    <property type="component" value="Unassembled WGS sequence"/>
</dbReference>